<dbReference type="InterPro" id="IPR001647">
    <property type="entry name" value="HTH_TetR"/>
</dbReference>
<dbReference type="PROSITE" id="PS01081">
    <property type="entry name" value="HTH_TETR_1"/>
    <property type="match status" value="1"/>
</dbReference>
<dbReference type="AlphaFoldDB" id="A0A1H0GDV9"/>
<evidence type="ECO:0000313" key="7">
    <source>
        <dbReference type="EMBL" id="SDO05115.1"/>
    </source>
</evidence>
<keyword evidence="1" id="KW-0805">Transcription regulation</keyword>
<protein>
    <submittedName>
        <fullName evidence="7">DNA-binding transcriptional regulator, AcrR family</fullName>
    </submittedName>
</protein>
<dbReference type="GO" id="GO:0000976">
    <property type="term" value="F:transcription cis-regulatory region binding"/>
    <property type="evidence" value="ECO:0007669"/>
    <property type="project" value="TreeGrafter"/>
</dbReference>
<proteinExistence type="predicted"/>
<dbReference type="PROSITE" id="PS50977">
    <property type="entry name" value="HTH_TETR_2"/>
    <property type="match status" value="1"/>
</dbReference>
<keyword evidence="3" id="KW-0804">Transcription</keyword>
<sequence length="266" mass="30216">MPLGTSSSRRPPRPRGRPAKNSEADVSRRIVEIAEERFLTDGFDATSMEAIAIEAGISKRTLYARFRSKPLLLQAVADHLFDPSRSEFTRYHERTDPPETVLRDMAHHMHRRVLMPFSIAVYRLVVSQSQRHRDDAGMMLGGERYLVPLVTALAFQFRRGAEQGTITDRWEPNLLAEQFLEAVCAWDLRRLVFGHELPQRSEINQALVDQRFELFFAGLRPLEGASIVADGGSRDARSSPSDAAALQPAPDRKRRPKCMSESRRSY</sequence>
<feature type="DNA-binding region" description="H-T-H motif" evidence="4">
    <location>
        <begin position="47"/>
        <end position="66"/>
    </location>
</feature>
<dbReference type="InterPro" id="IPR036271">
    <property type="entry name" value="Tet_transcr_reg_TetR-rel_C_sf"/>
</dbReference>
<dbReference type="Gene3D" id="1.10.357.10">
    <property type="entry name" value="Tetracycline Repressor, domain 2"/>
    <property type="match status" value="1"/>
</dbReference>
<dbReference type="SUPFAM" id="SSF48498">
    <property type="entry name" value="Tetracyclin repressor-like, C-terminal domain"/>
    <property type="match status" value="1"/>
</dbReference>
<dbReference type="SUPFAM" id="SSF46689">
    <property type="entry name" value="Homeodomain-like"/>
    <property type="match status" value="1"/>
</dbReference>
<dbReference type="InterPro" id="IPR050109">
    <property type="entry name" value="HTH-type_TetR-like_transc_reg"/>
</dbReference>
<keyword evidence="8" id="KW-1185">Reference proteome</keyword>
<dbReference type="PANTHER" id="PTHR30055">
    <property type="entry name" value="HTH-TYPE TRANSCRIPTIONAL REGULATOR RUTR"/>
    <property type="match status" value="1"/>
</dbReference>
<dbReference type="Proteomes" id="UP000198793">
    <property type="component" value="Unassembled WGS sequence"/>
</dbReference>
<organism evidence="7 8">
    <name type="scientific">Aureimonas jatrophae</name>
    <dbReference type="NCBI Taxonomy" id="1166073"/>
    <lineage>
        <taxon>Bacteria</taxon>
        <taxon>Pseudomonadati</taxon>
        <taxon>Pseudomonadota</taxon>
        <taxon>Alphaproteobacteria</taxon>
        <taxon>Hyphomicrobiales</taxon>
        <taxon>Aurantimonadaceae</taxon>
        <taxon>Aureimonas</taxon>
    </lineage>
</organism>
<dbReference type="EMBL" id="FNIT01000003">
    <property type="protein sequence ID" value="SDO05115.1"/>
    <property type="molecule type" value="Genomic_DNA"/>
</dbReference>
<dbReference type="InterPro" id="IPR009057">
    <property type="entry name" value="Homeodomain-like_sf"/>
</dbReference>
<feature type="region of interest" description="Disordered" evidence="5">
    <location>
        <begin position="230"/>
        <end position="266"/>
    </location>
</feature>
<evidence type="ECO:0000259" key="6">
    <source>
        <dbReference type="PROSITE" id="PS50977"/>
    </source>
</evidence>
<gene>
    <name evidence="7" type="ORF">SAMN05192530_10380</name>
</gene>
<dbReference type="FunFam" id="1.10.10.60:FF:000141">
    <property type="entry name" value="TetR family transcriptional regulator"/>
    <property type="match status" value="1"/>
</dbReference>
<dbReference type="PANTHER" id="PTHR30055:SF234">
    <property type="entry name" value="HTH-TYPE TRANSCRIPTIONAL REGULATOR BETI"/>
    <property type="match status" value="1"/>
</dbReference>
<evidence type="ECO:0000256" key="5">
    <source>
        <dbReference type="SAM" id="MobiDB-lite"/>
    </source>
</evidence>
<evidence type="ECO:0000256" key="3">
    <source>
        <dbReference type="ARBA" id="ARBA00023163"/>
    </source>
</evidence>
<feature type="domain" description="HTH tetR-type" evidence="6">
    <location>
        <begin position="24"/>
        <end position="84"/>
    </location>
</feature>
<keyword evidence="2 4" id="KW-0238">DNA-binding</keyword>
<evidence type="ECO:0000256" key="2">
    <source>
        <dbReference type="ARBA" id="ARBA00023125"/>
    </source>
</evidence>
<dbReference type="GO" id="GO:0003700">
    <property type="term" value="F:DNA-binding transcription factor activity"/>
    <property type="evidence" value="ECO:0007669"/>
    <property type="project" value="TreeGrafter"/>
</dbReference>
<dbReference type="PRINTS" id="PR00455">
    <property type="entry name" value="HTHTETR"/>
</dbReference>
<accession>A0A1H0GDV9</accession>
<dbReference type="InterPro" id="IPR023772">
    <property type="entry name" value="DNA-bd_HTH_TetR-type_CS"/>
</dbReference>
<evidence type="ECO:0000313" key="8">
    <source>
        <dbReference type="Proteomes" id="UP000198793"/>
    </source>
</evidence>
<dbReference type="Pfam" id="PF00440">
    <property type="entry name" value="TetR_N"/>
    <property type="match status" value="1"/>
</dbReference>
<reference evidence="7 8" key="1">
    <citation type="submission" date="2016-10" db="EMBL/GenBank/DDBJ databases">
        <authorList>
            <person name="de Groot N.N."/>
        </authorList>
    </citation>
    <scope>NUCLEOTIDE SEQUENCE [LARGE SCALE GENOMIC DNA]</scope>
    <source>
        <strain evidence="8">L7-484,KACC 16230,DSM 25025</strain>
    </source>
</reference>
<evidence type="ECO:0000256" key="4">
    <source>
        <dbReference type="PROSITE-ProRule" id="PRU00335"/>
    </source>
</evidence>
<evidence type="ECO:0000256" key="1">
    <source>
        <dbReference type="ARBA" id="ARBA00023015"/>
    </source>
</evidence>
<feature type="region of interest" description="Disordered" evidence="5">
    <location>
        <begin position="1"/>
        <end position="25"/>
    </location>
</feature>
<name>A0A1H0GDV9_9HYPH</name>
<dbReference type="OrthoDB" id="5292901at2"/>